<sequence>MNAEGSFIYASTVLKYIKDEDYHPVKRLAEILNTPSNTAPFAQIDHLYHRILAAHPDPTKLLPVPMSVCLGPSRWTNLCNMEIILQAEPVIP</sequence>
<dbReference type="EMBL" id="MU150309">
    <property type="protein sequence ID" value="KAF9459863.1"/>
    <property type="molecule type" value="Genomic_DNA"/>
</dbReference>
<organism evidence="1 3">
    <name type="scientific">Collybia nuda</name>
    <dbReference type="NCBI Taxonomy" id="64659"/>
    <lineage>
        <taxon>Eukaryota</taxon>
        <taxon>Fungi</taxon>
        <taxon>Dikarya</taxon>
        <taxon>Basidiomycota</taxon>
        <taxon>Agaricomycotina</taxon>
        <taxon>Agaricomycetes</taxon>
        <taxon>Agaricomycetidae</taxon>
        <taxon>Agaricales</taxon>
        <taxon>Tricholomatineae</taxon>
        <taxon>Clitocybaceae</taxon>
        <taxon>Collybia</taxon>
    </lineage>
</organism>
<dbReference type="AlphaFoldDB" id="A0A9P6CGE0"/>
<evidence type="ECO:0000313" key="1">
    <source>
        <dbReference type="EMBL" id="KAF9459863.1"/>
    </source>
</evidence>
<accession>A0A9P6CGE0</accession>
<gene>
    <name evidence="1" type="ORF">BDZ94DRAFT_1267283</name>
    <name evidence="2" type="ORF">BDZ94DRAFT_1267285</name>
</gene>
<dbReference type="Proteomes" id="UP000807353">
    <property type="component" value="Unassembled WGS sequence"/>
</dbReference>
<name>A0A9P6CGE0_9AGAR</name>
<reference evidence="1" key="1">
    <citation type="submission" date="2020-11" db="EMBL/GenBank/DDBJ databases">
        <authorList>
            <consortium name="DOE Joint Genome Institute"/>
            <person name="Ahrendt S."/>
            <person name="Riley R."/>
            <person name="Andreopoulos W."/>
            <person name="Labutti K."/>
            <person name="Pangilinan J."/>
            <person name="Ruiz-Duenas F.J."/>
            <person name="Barrasa J.M."/>
            <person name="Sanchez-Garcia M."/>
            <person name="Camarero S."/>
            <person name="Miyauchi S."/>
            <person name="Serrano A."/>
            <person name="Linde D."/>
            <person name="Babiker R."/>
            <person name="Drula E."/>
            <person name="Ayuso-Fernandez I."/>
            <person name="Pacheco R."/>
            <person name="Padilla G."/>
            <person name="Ferreira P."/>
            <person name="Barriuso J."/>
            <person name="Kellner H."/>
            <person name="Castanera R."/>
            <person name="Alfaro M."/>
            <person name="Ramirez L."/>
            <person name="Pisabarro A.G."/>
            <person name="Kuo A."/>
            <person name="Tritt A."/>
            <person name="Lipzen A."/>
            <person name="He G."/>
            <person name="Yan M."/>
            <person name="Ng V."/>
            <person name="Cullen D."/>
            <person name="Martin F."/>
            <person name="Rosso M.-N."/>
            <person name="Henrissat B."/>
            <person name="Hibbett D."/>
            <person name="Martinez A.T."/>
            <person name="Grigoriev I.V."/>
        </authorList>
    </citation>
    <scope>NUCLEOTIDE SEQUENCE</scope>
    <source>
        <strain evidence="1">CBS 247.69</strain>
    </source>
</reference>
<dbReference type="OrthoDB" id="3262196at2759"/>
<proteinExistence type="predicted"/>
<evidence type="ECO:0000313" key="3">
    <source>
        <dbReference type="Proteomes" id="UP000807353"/>
    </source>
</evidence>
<dbReference type="EMBL" id="MU150309">
    <property type="protein sequence ID" value="KAF9459864.1"/>
    <property type="molecule type" value="Genomic_DNA"/>
</dbReference>
<evidence type="ECO:0000313" key="2">
    <source>
        <dbReference type="EMBL" id="KAF9459864.1"/>
    </source>
</evidence>
<comment type="caution">
    <text evidence="1">The sequence shown here is derived from an EMBL/GenBank/DDBJ whole genome shotgun (WGS) entry which is preliminary data.</text>
</comment>
<keyword evidence="3" id="KW-1185">Reference proteome</keyword>
<protein>
    <submittedName>
        <fullName evidence="1">Uncharacterized protein</fullName>
    </submittedName>
</protein>